<dbReference type="Proteomes" id="UP000762676">
    <property type="component" value="Unassembled WGS sequence"/>
</dbReference>
<reference evidence="2 3" key="1">
    <citation type="journal article" date="2021" name="Elife">
        <title>Chloroplast acquisition without the gene transfer in kleptoplastic sea slugs, Plakobranchus ocellatus.</title>
        <authorList>
            <person name="Maeda T."/>
            <person name="Takahashi S."/>
            <person name="Yoshida T."/>
            <person name="Shimamura S."/>
            <person name="Takaki Y."/>
            <person name="Nagai Y."/>
            <person name="Toyoda A."/>
            <person name="Suzuki Y."/>
            <person name="Arimoto A."/>
            <person name="Ishii H."/>
            <person name="Satoh N."/>
            <person name="Nishiyama T."/>
            <person name="Hasebe M."/>
            <person name="Maruyama T."/>
            <person name="Minagawa J."/>
            <person name="Obokata J."/>
            <person name="Shigenobu S."/>
        </authorList>
    </citation>
    <scope>NUCLEOTIDE SEQUENCE [LARGE SCALE GENOMIC DNA]</scope>
</reference>
<organism evidence="2 3">
    <name type="scientific">Elysia marginata</name>
    <dbReference type="NCBI Taxonomy" id="1093978"/>
    <lineage>
        <taxon>Eukaryota</taxon>
        <taxon>Metazoa</taxon>
        <taxon>Spiralia</taxon>
        <taxon>Lophotrochozoa</taxon>
        <taxon>Mollusca</taxon>
        <taxon>Gastropoda</taxon>
        <taxon>Heterobranchia</taxon>
        <taxon>Euthyneura</taxon>
        <taxon>Panpulmonata</taxon>
        <taxon>Sacoglossa</taxon>
        <taxon>Placobranchoidea</taxon>
        <taxon>Plakobranchidae</taxon>
        <taxon>Elysia</taxon>
    </lineage>
</organism>
<comment type="caution">
    <text evidence="2">The sequence shown here is derived from an EMBL/GenBank/DDBJ whole genome shotgun (WGS) entry which is preliminary data.</text>
</comment>
<gene>
    <name evidence="2" type="ORF">ElyMa_001393600</name>
</gene>
<evidence type="ECO:0000259" key="1">
    <source>
        <dbReference type="Pfam" id="PF24784"/>
    </source>
</evidence>
<dbReference type="EMBL" id="BMAT01002766">
    <property type="protein sequence ID" value="GFS13322.1"/>
    <property type="molecule type" value="Genomic_DNA"/>
</dbReference>
<dbReference type="AlphaFoldDB" id="A0AAV4ISK0"/>
<accession>A0AAV4ISK0</accession>
<feature type="domain" description="Temptin Cys/Cys disulfide" evidence="1">
    <location>
        <begin position="59"/>
        <end position="134"/>
    </location>
</feature>
<dbReference type="InterPro" id="IPR057626">
    <property type="entry name" value="S-S_Temptin"/>
</dbReference>
<dbReference type="PANTHER" id="PTHR34737:SF2">
    <property type="entry name" value="EF-HAND DOMAIN-CONTAINING PROTEIN"/>
    <property type="match status" value="1"/>
</dbReference>
<sequence length="226" mass="25000">MSKRSRNLNNISTYEANLSTITGQQNRQKRTKKEIAKVCAELEDIREKTTLKALQQNLVLEIWPGFAHYNRGGAGTNNAFGSDFAVAGRKWTEAFCNADSDGDGLSNGQELGDPECVWRVGEKPSRTEDITHPASLKKKSIVSEDKVNTWNSLPRGTATLSSLNAFKNSINGHFGNYKYSTRTSRYIQCFHPRKVVGIVNLKIIDGPKALSDGYSCINCGSFTLNC</sequence>
<dbReference type="PANTHER" id="PTHR34737">
    <property type="entry name" value="EF-HAND DOMAIN-CONTAINING PROTEIN"/>
    <property type="match status" value="1"/>
</dbReference>
<dbReference type="InterPro" id="IPR055313">
    <property type="entry name" value="Temptin-like"/>
</dbReference>
<proteinExistence type="predicted"/>
<name>A0AAV4ISK0_9GAST</name>
<keyword evidence="3" id="KW-1185">Reference proteome</keyword>
<protein>
    <submittedName>
        <fullName evidence="2">Temptin</fullName>
    </submittedName>
</protein>
<evidence type="ECO:0000313" key="2">
    <source>
        <dbReference type="EMBL" id="GFS13322.1"/>
    </source>
</evidence>
<evidence type="ECO:0000313" key="3">
    <source>
        <dbReference type="Proteomes" id="UP000762676"/>
    </source>
</evidence>
<dbReference type="Pfam" id="PF24784">
    <property type="entry name" value="Temptin_C"/>
    <property type="match status" value="1"/>
</dbReference>